<dbReference type="OrthoDB" id="10338362at2759"/>
<gene>
    <name evidence="2" type="ORF">B0J11DRAFT_575750</name>
</gene>
<evidence type="ECO:0008006" key="4">
    <source>
        <dbReference type="Google" id="ProtNLM"/>
    </source>
</evidence>
<feature type="chain" id="PRO_5040160601" description="Secreted protein" evidence="1">
    <location>
        <begin position="17"/>
        <end position="142"/>
    </location>
</feature>
<accession>A0A9P9ECZ1</accession>
<dbReference type="EMBL" id="JAGMWT010000002">
    <property type="protein sequence ID" value="KAH7135142.1"/>
    <property type="molecule type" value="Genomic_DNA"/>
</dbReference>
<organism evidence="2 3">
    <name type="scientific">Dendryphion nanum</name>
    <dbReference type="NCBI Taxonomy" id="256645"/>
    <lineage>
        <taxon>Eukaryota</taxon>
        <taxon>Fungi</taxon>
        <taxon>Dikarya</taxon>
        <taxon>Ascomycota</taxon>
        <taxon>Pezizomycotina</taxon>
        <taxon>Dothideomycetes</taxon>
        <taxon>Pleosporomycetidae</taxon>
        <taxon>Pleosporales</taxon>
        <taxon>Torulaceae</taxon>
        <taxon>Dendryphion</taxon>
    </lineage>
</organism>
<keyword evidence="3" id="KW-1185">Reference proteome</keyword>
<dbReference type="Proteomes" id="UP000700596">
    <property type="component" value="Unassembled WGS sequence"/>
</dbReference>
<keyword evidence="1" id="KW-0732">Signal</keyword>
<evidence type="ECO:0000313" key="2">
    <source>
        <dbReference type="EMBL" id="KAH7135142.1"/>
    </source>
</evidence>
<feature type="signal peptide" evidence="1">
    <location>
        <begin position="1"/>
        <end position="16"/>
    </location>
</feature>
<evidence type="ECO:0000313" key="3">
    <source>
        <dbReference type="Proteomes" id="UP000700596"/>
    </source>
</evidence>
<comment type="caution">
    <text evidence="2">The sequence shown here is derived from an EMBL/GenBank/DDBJ whole genome shotgun (WGS) entry which is preliminary data.</text>
</comment>
<protein>
    <recommendedName>
        <fullName evidence="4">Secreted protein</fullName>
    </recommendedName>
</protein>
<evidence type="ECO:0000256" key="1">
    <source>
        <dbReference type="SAM" id="SignalP"/>
    </source>
</evidence>
<dbReference type="AlphaFoldDB" id="A0A9P9ECZ1"/>
<name>A0A9P9ECZ1_9PLEO</name>
<sequence length="142" mass="15162">MRSIIVLLALINIATCGYLTKSHNHLTKRSDNLIIFCSEPGGQGTCRTARIDDKALRAGFDIDGGDLNKGIGFGPASAKLDTPGMICGIAHQKRTSCNFLCITAVGHCQGDRVIVTNEKFVDLTGNLFRNAQCMGCFKSPGA</sequence>
<reference evidence="2" key="1">
    <citation type="journal article" date="2021" name="Nat. Commun.">
        <title>Genetic determinants of endophytism in the Arabidopsis root mycobiome.</title>
        <authorList>
            <person name="Mesny F."/>
            <person name="Miyauchi S."/>
            <person name="Thiergart T."/>
            <person name="Pickel B."/>
            <person name="Atanasova L."/>
            <person name="Karlsson M."/>
            <person name="Huettel B."/>
            <person name="Barry K.W."/>
            <person name="Haridas S."/>
            <person name="Chen C."/>
            <person name="Bauer D."/>
            <person name="Andreopoulos W."/>
            <person name="Pangilinan J."/>
            <person name="LaButti K."/>
            <person name="Riley R."/>
            <person name="Lipzen A."/>
            <person name="Clum A."/>
            <person name="Drula E."/>
            <person name="Henrissat B."/>
            <person name="Kohler A."/>
            <person name="Grigoriev I.V."/>
            <person name="Martin F.M."/>
            <person name="Hacquard S."/>
        </authorList>
    </citation>
    <scope>NUCLEOTIDE SEQUENCE</scope>
    <source>
        <strain evidence="2">MPI-CAGE-CH-0243</strain>
    </source>
</reference>
<proteinExistence type="predicted"/>